<dbReference type="AlphaFoldDB" id="K6X409"/>
<evidence type="ECO:0000313" key="2">
    <source>
        <dbReference type="Proteomes" id="UP000006334"/>
    </source>
</evidence>
<organism evidence="1 2">
    <name type="scientific">Aliiglaciecola lipolytica E3</name>
    <dbReference type="NCBI Taxonomy" id="1127673"/>
    <lineage>
        <taxon>Bacteria</taxon>
        <taxon>Pseudomonadati</taxon>
        <taxon>Pseudomonadota</taxon>
        <taxon>Gammaproteobacteria</taxon>
        <taxon>Alteromonadales</taxon>
        <taxon>Alteromonadaceae</taxon>
        <taxon>Aliiglaciecola</taxon>
    </lineage>
</organism>
<dbReference type="Proteomes" id="UP000006334">
    <property type="component" value="Unassembled WGS sequence"/>
</dbReference>
<evidence type="ECO:0000313" key="1">
    <source>
        <dbReference type="EMBL" id="GAC15349.1"/>
    </source>
</evidence>
<sequence length="40" mass="4697">MYGVWFSFSSIIVRTLCNNPYFAENASKLHKERAFEQKIA</sequence>
<dbReference type="EMBL" id="BAEN01000052">
    <property type="protein sequence ID" value="GAC15349.1"/>
    <property type="molecule type" value="Genomic_DNA"/>
</dbReference>
<proteinExistence type="predicted"/>
<protein>
    <submittedName>
        <fullName evidence="1">Uncharacterized protein</fullName>
    </submittedName>
</protein>
<comment type="caution">
    <text evidence="1">The sequence shown here is derived from an EMBL/GenBank/DDBJ whole genome shotgun (WGS) entry which is preliminary data.</text>
</comment>
<accession>K6X409</accession>
<reference evidence="1 2" key="1">
    <citation type="journal article" date="2017" name="Antonie Van Leeuwenhoek">
        <title>Rhizobium rhizosphaerae sp. nov., a novel species isolated from rice rhizosphere.</title>
        <authorList>
            <person name="Zhao J.J."/>
            <person name="Zhang J."/>
            <person name="Zhang R.J."/>
            <person name="Zhang C.W."/>
            <person name="Yin H.Q."/>
            <person name="Zhang X.X."/>
        </authorList>
    </citation>
    <scope>NUCLEOTIDE SEQUENCE [LARGE SCALE GENOMIC DNA]</scope>
    <source>
        <strain evidence="1 2">E3</strain>
    </source>
</reference>
<keyword evidence="2" id="KW-1185">Reference proteome</keyword>
<gene>
    <name evidence="1" type="ORF">GLIP_2728</name>
</gene>
<name>K6X409_9ALTE</name>